<dbReference type="Proteomes" id="UP001180020">
    <property type="component" value="Unassembled WGS sequence"/>
</dbReference>
<evidence type="ECO:0000313" key="2">
    <source>
        <dbReference type="EMBL" id="KAK1321848.1"/>
    </source>
</evidence>
<dbReference type="EMBL" id="JAUJYO010000003">
    <property type="protein sequence ID" value="KAK1321848.1"/>
    <property type="molecule type" value="Genomic_DNA"/>
</dbReference>
<keyword evidence="3" id="KW-1185">Reference proteome</keyword>
<dbReference type="AlphaFoldDB" id="A0AAV9FC24"/>
<proteinExistence type="predicted"/>
<reference evidence="2" key="2">
    <citation type="submission" date="2023-06" db="EMBL/GenBank/DDBJ databases">
        <authorList>
            <person name="Ma L."/>
            <person name="Liu K.-W."/>
            <person name="Li Z."/>
            <person name="Hsiao Y.-Y."/>
            <person name="Qi Y."/>
            <person name="Fu T."/>
            <person name="Tang G."/>
            <person name="Zhang D."/>
            <person name="Sun W.-H."/>
            <person name="Liu D.-K."/>
            <person name="Li Y."/>
            <person name="Chen G.-Z."/>
            <person name="Liu X.-D."/>
            <person name="Liao X.-Y."/>
            <person name="Jiang Y.-T."/>
            <person name="Yu X."/>
            <person name="Hao Y."/>
            <person name="Huang J."/>
            <person name="Zhao X.-W."/>
            <person name="Ke S."/>
            <person name="Chen Y.-Y."/>
            <person name="Wu W.-L."/>
            <person name="Hsu J.-L."/>
            <person name="Lin Y.-F."/>
            <person name="Huang M.-D."/>
            <person name="Li C.-Y."/>
            <person name="Huang L."/>
            <person name="Wang Z.-W."/>
            <person name="Zhao X."/>
            <person name="Zhong W.-Y."/>
            <person name="Peng D.-H."/>
            <person name="Ahmad S."/>
            <person name="Lan S."/>
            <person name="Zhang J.-S."/>
            <person name="Tsai W.-C."/>
            <person name="Van De Peer Y."/>
            <person name="Liu Z.-J."/>
        </authorList>
    </citation>
    <scope>NUCLEOTIDE SEQUENCE</scope>
    <source>
        <strain evidence="2">CP</strain>
        <tissue evidence="2">Leaves</tissue>
    </source>
</reference>
<gene>
    <name evidence="2" type="ORF">QJS10_CPA03g00857</name>
</gene>
<comment type="caution">
    <text evidence="2">The sequence shown here is derived from an EMBL/GenBank/DDBJ whole genome shotgun (WGS) entry which is preliminary data.</text>
</comment>
<organism evidence="2 3">
    <name type="scientific">Acorus calamus</name>
    <name type="common">Sweet flag</name>
    <dbReference type="NCBI Taxonomy" id="4465"/>
    <lineage>
        <taxon>Eukaryota</taxon>
        <taxon>Viridiplantae</taxon>
        <taxon>Streptophyta</taxon>
        <taxon>Embryophyta</taxon>
        <taxon>Tracheophyta</taxon>
        <taxon>Spermatophyta</taxon>
        <taxon>Magnoliopsida</taxon>
        <taxon>Liliopsida</taxon>
        <taxon>Acoraceae</taxon>
        <taxon>Acorus</taxon>
    </lineage>
</organism>
<name>A0AAV9FC24_ACOCL</name>
<evidence type="ECO:0000256" key="1">
    <source>
        <dbReference type="SAM" id="MobiDB-lite"/>
    </source>
</evidence>
<reference evidence="2" key="1">
    <citation type="journal article" date="2023" name="Nat. Commun.">
        <title>Diploid and tetraploid genomes of Acorus and the evolution of monocots.</title>
        <authorList>
            <person name="Ma L."/>
            <person name="Liu K.W."/>
            <person name="Li Z."/>
            <person name="Hsiao Y.Y."/>
            <person name="Qi Y."/>
            <person name="Fu T."/>
            <person name="Tang G.D."/>
            <person name="Zhang D."/>
            <person name="Sun W.H."/>
            <person name="Liu D.K."/>
            <person name="Li Y."/>
            <person name="Chen G.Z."/>
            <person name="Liu X.D."/>
            <person name="Liao X.Y."/>
            <person name="Jiang Y.T."/>
            <person name="Yu X."/>
            <person name="Hao Y."/>
            <person name="Huang J."/>
            <person name="Zhao X.W."/>
            <person name="Ke S."/>
            <person name="Chen Y.Y."/>
            <person name="Wu W.L."/>
            <person name="Hsu J.L."/>
            <person name="Lin Y.F."/>
            <person name="Huang M.D."/>
            <person name="Li C.Y."/>
            <person name="Huang L."/>
            <person name="Wang Z.W."/>
            <person name="Zhao X."/>
            <person name="Zhong W.Y."/>
            <person name="Peng D.H."/>
            <person name="Ahmad S."/>
            <person name="Lan S."/>
            <person name="Zhang J.S."/>
            <person name="Tsai W.C."/>
            <person name="Van de Peer Y."/>
            <person name="Liu Z.J."/>
        </authorList>
    </citation>
    <scope>NUCLEOTIDE SEQUENCE</scope>
    <source>
        <strain evidence="2">CP</strain>
    </source>
</reference>
<protein>
    <submittedName>
        <fullName evidence="2">Uncharacterized protein</fullName>
    </submittedName>
</protein>
<accession>A0AAV9FC24</accession>
<sequence length="86" mass="9442">MGPTHSVRGKARRNGTRNSRNAPGGEKEFFFYFTAGLKSFFILTVFRRSSGPKPIHDAIRDGGVFWEMGNDGTEDGGVSGRMGTKE</sequence>
<evidence type="ECO:0000313" key="3">
    <source>
        <dbReference type="Proteomes" id="UP001180020"/>
    </source>
</evidence>
<feature type="region of interest" description="Disordered" evidence="1">
    <location>
        <begin position="1"/>
        <end position="25"/>
    </location>
</feature>